<keyword evidence="2" id="KW-0966">Cell projection</keyword>
<keyword evidence="2" id="KW-0282">Flagellum</keyword>
<evidence type="ECO:0000313" key="2">
    <source>
        <dbReference type="EMBL" id="KZD72096.1"/>
    </source>
</evidence>
<evidence type="ECO:0000259" key="1">
    <source>
        <dbReference type="Pfam" id="PF00669"/>
    </source>
</evidence>
<dbReference type="GO" id="GO:0005198">
    <property type="term" value="F:structural molecule activity"/>
    <property type="evidence" value="ECO:0007669"/>
    <property type="project" value="InterPro"/>
</dbReference>
<dbReference type="PANTHER" id="PTHR42792:SF1">
    <property type="entry name" value="FLAGELLAR HOOK-ASSOCIATED PROTEIN 3"/>
    <property type="match status" value="1"/>
</dbReference>
<gene>
    <name evidence="2" type="ORF">B4088_0557</name>
</gene>
<keyword evidence="2" id="KW-0969">Cilium</keyword>
<comment type="caution">
    <text evidence="2">The sequence shown here is derived from an EMBL/GenBank/DDBJ whole genome shotgun (WGS) entry which is preliminary data.</text>
</comment>
<dbReference type="SUPFAM" id="SSF64518">
    <property type="entry name" value="Phase 1 flagellin"/>
    <property type="match status" value="1"/>
</dbReference>
<feature type="domain" description="Flagellin N-terminal" evidence="1">
    <location>
        <begin position="10"/>
        <end position="137"/>
    </location>
</feature>
<dbReference type="Proteomes" id="UP000076482">
    <property type="component" value="Unassembled WGS sequence"/>
</dbReference>
<dbReference type="InterPro" id="IPR001029">
    <property type="entry name" value="Flagellin_N"/>
</dbReference>
<dbReference type="InterPro" id="IPR013384">
    <property type="entry name" value="Flagell_FlgL"/>
</dbReference>
<dbReference type="PANTHER" id="PTHR42792">
    <property type="entry name" value="FLAGELLIN"/>
    <property type="match status" value="1"/>
</dbReference>
<reference evidence="2 3" key="1">
    <citation type="submission" date="2015-09" db="EMBL/GenBank/DDBJ databases">
        <title>Bacillus cereus food isolates.</title>
        <authorList>
            <person name="Boekhorst J."/>
        </authorList>
    </citation>
    <scope>NUCLEOTIDE SEQUENCE [LARGE SCALE GENOMIC DNA]</scope>
    <source>
        <strain evidence="2 3">B4088</strain>
    </source>
</reference>
<accession>A0A164QRX6</accession>
<dbReference type="RefSeq" id="WP_063259779.1">
    <property type="nucleotide sequence ID" value="NZ_LJKE01000015.1"/>
</dbReference>
<protein>
    <submittedName>
        <fullName evidence="2">Flagellar hook-associated protein FlgL</fullName>
    </submittedName>
</protein>
<dbReference type="NCBIfam" id="TIGR02550">
    <property type="entry name" value="flagell_flgL"/>
    <property type="match status" value="1"/>
</dbReference>
<dbReference type="Pfam" id="PF00669">
    <property type="entry name" value="Flagellin_N"/>
    <property type="match status" value="1"/>
</dbReference>
<dbReference type="InterPro" id="IPR001492">
    <property type="entry name" value="Flagellin"/>
</dbReference>
<sequence length="291" mass="32450">MRVTTYGRFMMDQYNLNKLQEKTVRQQTQLATGKEFLQISENPIGANQVMLIDQAKAQIGQYQKNISDADSAVSNMESSLASIVELYQSVRDDGLRASSDTFTAEERQTFAKTIDESLKTMLGIANGKHLGRYVFSGQSIQTEPFVYDGTKVTYQGSADEMKTVVAPSMTVPSTKDGGKMFQAAFDSLVKLKDAVASNSGDDIRTALGDLDSKFQTVIDARSELGVHMKSMKDLDDMYNTENVSLEVKKSNAQDVDVPEVMMEFMKTQNMQQALVMSMNKMMDNSLLNFFR</sequence>
<dbReference type="PATRIC" id="fig|1396.535.peg.4309"/>
<dbReference type="GO" id="GO:0071973">
    <property type="term" value="P:bacterial-type flagellum-dependent cell motility"/>
    <property type="evidence" value="ECO:0007669"/>
    <property type="project" value="InterPro"/>
</dbReference>
<dbReference type="EMBL" id="LJKE01000015">
    <property type="protein sequence ID" value="KZD72096.1"/>
    <property type="molecule type" value="Genomic_DNA"/>
</dbReference>
<dbReference type="GO" id="GO:0009424">
    <property type="term" value="C:bacterial-type flagellum hook"/>
    <property type="evidence" value="ECO:0007669"/>
    <property type="project" value="InterPro"/>
</dbReference>
<name>A0A164QRX6_BACCE</name>
<evidence type="ECO:0000313" key="3">
    <source>
        <dbReference type="Proteomes" id="UP000076482"/>
    </source>
</evidence>
<dbReference type="AlphaFoldDB" id="A0A164QRX6"/>
<proteinExistence type="predicted"/>
<dbReference type="Gene3D" id="1.20.1330.10">
    <property type="entry name" value="f41 fragment of flagellin, N-terminal domain"/>
    <property type="match status" value="1"/>
</dbReference>
<organism evidence="2 3">
    <name type="scientific">Bacillus cereus</name>
    <dbReference type="NCBI Taxonomy" id="1396"/>
    <lineage>
        <taxon>Bacteria</taxon>
        <taxon>Bacillati</taxon>
        <taxon>Bacillota</taxon>
        <taxon>Bacilli</taxon>
        <taxon>Bacillales</taxon>
        <taxon>Bacillaceae</taxon>
        <taxon>Bacillus</taxon>
        <taxon>Bacillus cereus group</taxon>
    </lineage>
</organism>